<sequence length="122" mass="13199">PNGLTFGIFNRALPLAQVAGLKGIKYDLAKMTWLGSACTEVYSLITTKKFRNVEDLRKADKVKFSSAGIGSLSHVAAELFKEMTGIKHIKLITGYGGGEAELAMMRGEIDGQFGSFNSRGRP</sequence>
<dbReference type="AlphaFoldDB" id="X0XKA9"/>
<dbReference type="Gene3D" id="3.40.190.10">
    <property type="entry name" value="Periplasmic binding protein-like II"/>
    <property type="match status" value="1"/>
</dbReference>
<feature type="non-terminal residue" evidence="1">
    <location>
        <position position="122"/>
    </location>
</feature>
<dbReference type="EMBL" id="BARS01057882">
    <property type="protein sequence ID" value="GAG43609.1"/>
    <property type="molecule type" value="Genomic_DNA"/>
</dbReference>
<reference evidence="1" key="1">
    <citation type="journal article" date="2014" name="Front. Microbiol.">
        <title>High frequency of phylogenetically diverse reductive dehalogenase-homologous genes in deep subseafloor sedimentary metagenomes.</title>
        <authorList>
            <person name="Kawai M."/>
            <person name="Futagami T."/>
            <person name="Toyoda A."/>
            <person name="Takaki Y."/>
            <person name="Nishi S."/>
            <person name="Hori S."/>
            <person name="Arai W."/>
            <person name="Tsubouchi T."/>
            <person name="Morono Y."/>
            <person name="Uchiyama I."/>
            <person name="Ito T."/>
            <person name="Fujiyama A."/>
            <person name="Inagaki F."/>
            <person name="Takami H."/>
        </authorList>
    </citation>
    <scope>NUCLEOTIDE SEQUENCE</scope>
    <source>
        <strain evidence="1">Expedition CK06-06</strain>
    </source>
</reference>
<name>X0XKA9_9ZZZZ</name>
<accession>X0XKA9</accession>
<comment type="caution">
    <text evidence="1">The sequence shown here is derived from an EMBL/GenBank/DDBJ whole genome shotgun (WGS) entry which is preliminary data.</text>
</comment>
<proteinExistence type="predicted"/>
<gene>
    <name evidence="1" type="ORF">S01H1_84681</name>
</gene>
<protein>
    <submittedName>
        <fullName evidence="1">Uncharacterized protein</fullName>
    </submittedName>
</protein>
<feature type="non-terminal residue" evidence="1">
    <location>
        <position position="1"/>
    </location>
</feature>
<evidence type="ECO:0000313" key="1">
    <source>
        <dbReference type="EMBL" id="GAG43609.1"/>
    </source>
</evidence>
<organism evidence="1">
    <name type="scientific">marine sediment metagenome</name>
    <dbReference type="NCBI Taxonomy" id="412755"/>
    <lineage>
        <taxon>unclassified sequences</taxon>
        <taxon>metagenomes</taxon>
        <taxon>ecological metagenomes</taxon>
    </lineage>
</organism>